<sequence>MLSQNTLVDGLAITTAISASVQNVFSGLYGMKELSVEANFVYGSAGTTTKVWIQTSLDGGSNWIDIANFAFLLTSARKVTTLAIATAAETVTPVDGSLGDDLEVDGILGDMIRAKLTTVGTYAGDTTLDVNFVPQG</sequence>
<evidence type="ECO:0000313" key="1">
    <source>
        <dbReference type="EMBL" id="KKM81203.1"/>
    </source>
</evidence>
<accession>A0A0F9KGX9</accession>
<comment type="caution">
    <text evidence="1">The sequence shown here is derived from an EMBL/GenBank/DDBJ whole genome shotgun (WGS) entry which is preliminary data.</text>
</comment>
<organism evidence="1">
    <name type="scientific">marine sediment metagenome</name>
    <dbReference type="NCBI Taxonomy" id="412755"/>
    <lineage>
        <taxon>unclassified sequences</taxon>
        <taxon>metagenomes</taxon>
        <taxon>ecological metagenomes</taxon>
    </lineage>
</organism>
<protein>
    <submittedName>
        <fullName evidence="1">Uncharacterized protein</fullName>
    </submittedName>
</protein>
<dbReference type="AlphaFoldDB" id="A0A0F9KGX9"/>
<gene>
    <name evidence="1" type="ORF">LCGC14_1332170</name>
</gene>
<dbReference type="EMBL" id="LAZR01008060">
    <property type="protein sequence ID" value="KKM81203.1"/>
    <property type="molecule type" value="Genomic_DNA"/>
</dbReference>
<reference evidence="1" key="1">
    <citation type="journal article" date="2015" name="Nature">
        <title>Complex archaea that bridge the gap between prokaryotes and eukaryotes.</title>
        <authorList>
            <person name="Spang A."/>
            <person name="Saw J.H."/>
            <person name="Jorgensen S.L."/>
            <person name="Zaremba-Niedzwiedzka K."/>
            <person name="Martijn J."/>
            <person name="Lind A.E."/>
            <person name="van Eijk R."/>
            <person name="Schleper C."/>
            <person name="Guy L."/>
            <person name="Ettema T.J."/>
        </authorList>
    </citation>
    <scope>NUCLEOTIDE SEQUENCE</scope>
</reference>
<proteinExistence type="predicted"/>
<name>A0A0F9KGX9_9ZZZZ</name>